<feature type="domain" description="Glycosyltransferase subfamily 4-like N-terminal" evidence="2">
    <location>
        <begin position="57"/>
        <end position="180"/>
    </location>
</feature>
<gene>
    <name evidence="3" type="ORF">CPJ18_18915</name>
</gene>
<evidence type="ECO:0000259" key="2">
    <source>
        <dbReference type="Pfam" id="PF13439"/>
    </source>
</evidence>
<organism evidence="3 4">
    <name type="scientific">Agrobacterium rosae</name>
    <dbReference type="NCBI Taxonomy" id="1972867"/>
    <lineage>
        <taxon>Bacteria</taxon>
        <taxon>Pseudomonadati</taxon>
        <taxon>Pseudomonadota</taxon>
        <taxon>Alphaproteobacteria</taxon>
        <taxon>Hyphomicrobiales</taxon>
        <taxon>Rhizobiaceae</taxon>
        <taxon>Rhizobium/Agrobacterium group</taxon>
        <taxon>Agrobacterium</taxon>
    </lineage>
</organism>
<feature type="domain" description="Glycosyl transferase family 1" evidence="1">
    <location>
        <begin position="193"/>
        <end position="326"/>
    </location>
</feature>
<dbReference type="Gene3D" id="3.40.50.2000">
    <property type="entry name" value="Glycogen Phosphorylase B"/>
    <property type="match status" value="2"/>
</dbReference>
<reference evidence="3 4" key="1">
    <citation type="journal article" date="2018" name="Syst. Appl. Microbiol.">
        <title>Agrobacterium rosae sp. nov., isolated from galls on different agricultural crops.</title>
        <authorList>
            <person name="Kuzmanovic N."/>
            <person name="Pulawska J."/>
            <person name="Smalla K."/>
            <person name="Nesme X."/>
        </authorList>
    </citation>
    <scope>NUCLEOTIDE SEQUENCE [LARGE SCALE GENOMIC DNA]</scope>
    <source>
        <strain evidence="3 4">NCPPB 1650</strain>
    </source>
</reference>
<evidence type="ECO:0000259" key="1">
    <source>
        <dbReference type="Pfam" id="PF00534"/>
    </source>
</evidence>
<protein>
    <submittedName>
        <fullName evidence="3">Glycosyl transferase</fullName>
    </submittedName>
</protein>
<dbReference type="InterPro" id="IPR028098">
    <property type="entry name" value="Glyco_trans_4-like_N"/>
</dbReference>
<dbReference type="EMBL" id="NXEJ01000008">
    <property type="protein sequence ID" value="POO50424.1"/>
    <property type="molecule type" value="Genomic_DNA"/>
</dbReference>
<dbReference type="Pfam" id="PF13439">
    <property type="entry name" value="Glyco_transf_4"/>
    <property type="match status" value="1"/>
</dbReference>
<dbReference type="InterPro" id="IPR001296">
    <property type="entry name" value="Glyco_trans_1"/>
</dbReference>
<comment type="caution">
    <text evidence="3">The sequence shown here is derived from an EMBL/GenBank/DDBJ whole genome shotgun (WGS) entry which is preliminary data.</text>
</comment>
<keyword evidence="3" id="KW-0808">Transferase</keyword>
<dbReference type="Proteomes" id="UP000237447">
    <property type="component" value="Unassembled WGS sequence"/>
</dbReference>
<evidence type="ECO:0000313" key="4">
    <source>
        <dbReference type="Proteomes" id="UP000237447"/>
    </source>
</evidence>
<dbReference type="Pfam" id="PF00534">
    <property type="entry name" value="Glycos_transf_1"/>
    <property type="match status" value="1"/>
</dbReference>
<dbReference type="PANTHER" id="PTHR45947">
    <property type="entry name" value="SULFOQUINOVOSYL TRANSFERASE SQD2"/>
    <property type="match status" value="1"/>
</dbReference>
<accession>A0AAE5RW71</accession>
<dbReference type="AlphaFoldDB" id="A0AAE5RW71"/>
<dbReference type="PANTHER" id="PTHR45947:SF3">
    <property type="entry name" value="SULFOQUINOVOSYL TRANSFERASE SQD2"/>
    <property type="match status" value="1"/>
</dbReference>
<dbReference type="SUPFAM" id="SSF53756">
    <property type="entry name" value="UDP-Glycosyltransferase/glycogen phosphorylase"/>
    <property type="match status" value="1"/>
</dbReference>
<sequence>MPWMRWIMKILHVFETMPGGPATYFNEIVPSQIKALGAENIRVIVPDAHIGFLKNTPASSIATFVRRKRSTALPALARAVLHEVRSFRPDVVHAHSTLAGGIVRTIRAMPGKFPPVVYCPHGWVFDMETLGPLRHPARWAERILSPLADKIVAISGYEYEQGLKAGISAERMIVIENGISSQLPVATPTEWLDTRTKVLFVGRLDRQKGVDILLQAAAELKDKAVFRVIGAHVTTKNDLTQTLPANVELLGWRSAEDIAGHMAVCDVVAMPSRWEGFGLVALEAMRSRKPVIASAVGGLQSVVSDGKTGVLFPPGDHKALAAAIASRSSEGWAQMGAAGYERFMQRYRSERTNEELMQLYHHIVDNWSAESRRFA</sequence>
<dbReference type="GO" id="GO:0016757">
    <property type="term" value="F:glycosyltransferase activity"/>
    <property type="evidence" value="ECO:0007669"/>
    <property type="project" value="InterPro"/>
</dbReference>
<dbReference type="InterPro" id="IPR050194">
    <property type="entry name" value="Glycosyltransferase_grp1"/>
</dbReference>
<evidence type="ECO:0000313" key="3">
    <source>
        <dbReference type="EMBL" id="POO50424.1"/>
    </source>
</evidence>
<name>A0AAE5RW71_9HYPH</name>
<proteinExistence type="predicted"/>